<sequence>MADKKKAAPAGTVSGFGRAGGQGLLYGSVEVRLGG</sequence>
<evidence type="ECO:0000256" key="1">
    <source>
        <dbReference type="SAM" id="MobiDB-lite"/>
    </source>
</evidence>
<accession>A0A6P2QAI9</accession>
<evidence type="ECO:0000313" key="3">
    <source>
        <dbReference type="Proteomes" id="UP000494174"/>
    </source>
</evidence>
<proteinExistence type="predicted"/>
<protein>
    <submittedName>
        <fullName evidence="2">Uncharacterized protein</fullName>
    </submittedName>
</protein>
<dbReference type="Proteomes" id="UP000494174">
    <property type="component" value="Unassembled WGS sequence"/>
</dbReference>
<dbReference type="AlphaFoldDB" id="A0A6P2QAI9"/>
<reference evidence="2 3" key="1">
    <citation type="submission" date="2019-09" db="EMBL/GenBank/DDBJ databases">
        <authorList>
            <person name="Depoorter E."/>
        </authorList>
    </citation>
    <scope>NUCLEOTIDE SEQUENCE [LARGE SCALE GENOMIC DNA]</scope>
    <source>
        <strain evidence="2">R-15945</strain>
    </source>
</reference>
<evidence type="ECO:0000313" key="2">
    <source>
        <dbReference type="EMBL" id="VWC15049.1"/>
    </source>
</evidence>
<name>A0A6P2QAI9_BURL3</name>
<dbReference type="EMBL" id="CABVPU010000026">
    <property type="protein sequence ID" value="VWC15049.1"/>
    <property type="molecule type" value="Genomic_DNA"/>
</dbReference>
<organism evidence="2 3">
    <name type="scientific">Burkholderia lata (strain ATCC 17760 / DSM 23089 / LMG 22485 / NCIMB 9086 / R18194 / 383)</name>
    <dbReference type="NCBI Taxonomy" id="482957"/>
    <lineage>
        <taxon>Bacteria</taxon>
        <taxon>Pseudomonadati</taxon>
        <taxon>Pseudomonadota</taxon>
        <taxon>Betaproteobacteria</taxon>
        <taxon>Burkholderiales</taxon>
        <taxon>Burkholderiaceae</taxon>
        <taxon>Burkholderia</taxon>
        <taxon>Burkholderia cepacia complex</taxon>
    </lineage>
</organism>
<feature type="region of interest" description="Disordered" evidence="1">
    <location>
        <begin position="1"/>
        <end position="22"/>
    </location>
</feature>
<gene>
    <name evidence="2" type="ORF">BLA15945_05588</name>
</gene>